<proteinExistence type="predicted"/>
<feature type="compositionally biased region" description="Polar residues" evidence="1">
    <location>
        <begin position="94"/>
        <end position="105"/>
    </location>
</feature>
<protein>
    <submittedName>
        <fullName evidence="2">Uncharacterized protein</fullName>
    </submittedName>
</protein>
<sequence>MGTNTFIETAVRLHSKGLLQGLRKSYSLAYLNDLGNQDIMYERKISMSRTSLASDIPSPSEPVFSSYRRDFGGSLEALNEIRPRRTSTRRTEDSNNVSEDNQDTNNSDAIVSAYIETQLNLLRQHLMESKAIERQHGEENPLITQQMQCRDVNADNRLGTCGQSGNNWPKYRHSSNIDSHIGDTNNEVEPARGHPGNTNSHGPISEKNKKVEHTPRHNTNTFEIDRTSQIMDTLLGDENIDVFQANNEIYINNIPLYHYIKFNREQLEHHGPLCDIREESPGSELNNVDKKANSVHVKSEGKKIHSSLMDEINATNFQIVNKGSINVGNNDANMKQSHKQVNVTNIESASVDRNVPNKNVNASTPNSGDDCTNLIGGIGTTDAKEDTVKSKKSTDQDKSFAFESNNLGVNTNLEQMAGLENNNLSHNKQNYKELNRLSICSDISDADTLSITSTASSFPYDSLHFNQAGVKVRKGRYHKKKAPQPPIPAQDPKEKEIFI</sequence>
<dbReference type="EMBL" id="HBUF01651147">
    <property type="protein sequence ID" value="CAG6786974.1"/>
    <property type="molecule type" value="Transcribed_RNA"/>
</dbReference>
<name>A0A8D9FDN2_9HEMI</name>
<accession>A0A8D9FDN2</accession>
<evidence type="ECO:0000313" key="2">
    <source>
        <dbReference type="EMBL" id="CAG6786973.1"/>
    </source>
</evidence>
<feature type="region of interest" description="Disordered" evidence="1">
    <location>
        <begin position="78"/>
        <end position="105"/>
    </location>
</feature>
<evidence type="ECO:0000256" key="1">
    <source>
        <dbReference type="SAM" id="MobiDB-lite"/>
    </source>
</evidence>
<dbReference type="EMBL" id="HBUF01651146">
    <property type="protein sequence ID" value="CAG6786973.1"/>
    <property type="molecule type" value="Transcribed_RNA"/>
</dbReference>
<feature type="compositionally biased region" description="Basic and acidic residues" evidence="1">
    <location>
        <begin position="79"/>
        <end position="93"/>
    </location>
</feature>
<feature type="region of interest" description="Disordered" evidence="1">
    <location>
        <begin position="475"/>
        <end position="499"/>
    </location>
</feature>
<organism evidence="2">
    <name type="scientific">Cacopsylla melanoneura</name>
    <dbReference type="NCBI Taxonomy" id="428564"/>
    <lineage>
        <taxon>Eukaryota</taxon>
        <taxon>Metazoa</taxon>
        <taxon>Ecdysozoa</taxon>
        <taxon>Arthropoda</taxon>
        <taxon>Hexapoda</taxon>
        <taxon>Insecta</taxon>
        <taxon>Pterygota</taxon>
        <taxon>Neoptera</taxon>
        <taxon>Paraneoptera</taxon>
        <taxon>Hemiptera</taxon>
        <taxon>Sternorrhyncha</taxon>
        <taxon>Psylloidea</taxon>
        <taxon>Psyllidae</taxon>
        <taxon>Psyllinae</taxon>
        <taxon>Cacopsylla</taxon>
    </lineage>
</organism>
<dbReference type="EMBL" id="HBUF01651144">
    <property type="protein sequence ID" value="CAG6786971.1"/>
    <property type="molecule type" value="Transcribed_RNA"/>
</dbReference>
<reference evidence="2" key="1">
    <citation type="submission" date="2021-05" db="EMBL/GenBank/DDBJ databases">
        <authorList>
            <person name="Alioto T."/>
            <person name="Alioto T."/>
            <person name="Gomez Garrido J."/>
        </authorList>
    </citation>
    <scope>NUCLEOTIDE SEQUENCE</scope>
</reference>
<feature type="compositionally biased region" description="Basic and acidic residues" evidence="1">
    <location>
        <begin position="204"/>
        <end position="213"/>
    </location>
</feature>
<dbReference type="AlphaFoldDB" id="A0A8D9FDN2"/>
<feature type="region of interest" description="Disordered" evidence="1">
    <location>
        <begin position="192"/>
        <end position="213"/>
    </location>
</feature>